<dbReference type="InterPro" id="IPR007527">
    <property type="entry name" value="Znf_SWIM"/>
</dbReference>
<feature type="domain" description="SWIM-type" evidence="3">
    <location>
        <begin position="60"/>
        <end position="106"/>
    </location>
</feature>
<keyword evidence="7" id="KW-1185">Reference proteome</keyword>
<dbReference type="PROSITE" id="PS51192">
    <property type="entry name" value="HELICASE_ATP_BIND_1"/>
    <property type="match status" value="1"/>
</dbReference>
<dbReference type="PROSITE" id="PS51194">
    <property type="entry name" value="HELICASE_CTER"/>
    <property type="match status" value="1"/>
</dbReference>
<evidence type="ECO:0000313" key="7">
    <source>
        <dbReference type="Proteomes" id="UP000010420"/>
    </source>
</evidence>
<dbReference type="CDD" id="cd18012">
    <property type="entry name" value="DEXQc_arch_SWI2_SNF2"/>
    <property type="match status" value="1"/>
</dbReference>
<dbReference type="SMART" id="SM00490">
    <property type="entry name" value="HELICc"/>
    <property type="match status" value="1"/>
</dbReference>
<gene>
    <name evidence="6" type="ORF">HMPREF0216_03459</name>
</gene>
<dbReference type="Pfam" id="PF00271">
    <property type="entry name" value="Helicase_C"/>
    <property type="match status" value="1"/>
</dbReference>
<evidence type="ECO:0000259" key="3">
    <source>
        <dbReference type="PROSITE" id="PS50966"/>
    </source>
</evidence>
<dbReference type="FunFam" id="3.40.50.10810:FF:000054">
    <property type="entry name" value="Helicase, Snf2 family"/>
    <property type="match status" value="1"/>
</dbReference>
<feature type="domain" description="Helicase C-terminal" evidence="5">
    <location>
        <begin position="919"/>
        <end position="1082"/>
    </location>
</feature>
<protein>
    <submittedName>
        <fullName evidence="6">Protein, SNF2 family</fullName>
    </submittedName>
</protein>
<dbReference type="SUPFAM" id="SSF52540">
    <property type="entry name" value="P-loop containing nucleoside triphosphate hydrolases"/>
    <property type="match status" value="2"/>
</dbReference>
<dbReference type="Proteomes" id="UP000010420">
    <property type="component" value="Unassembled WGS sequence"/>
</dbReference>
<accession>L1Q294</accession>
<dbReference type="GO" id="GO:0005524">
    <property type="term" value="F:ATP binding"/>
    <property type="evidence" value="ECO:0007669"/>
    <property type="project" value="InterPro"/>
</dbReference>
<dbReference type="STRING" id="545697.HMPREF0216_03459"/>
<keyword evidence="1" id="KW-0378">Hydrolase</keyword>
<evidence type="ECO:0000256" key="1">
    <source>
        <dbReference type="ARBA" id="ARBA00022801"/>
    </source>
</evidence>
<dbReference type="InterPro" id="IPR013663">
    <property type="entry name" value="Helicase_SWF/SNF/SWI_bac"/>
</dbReference>
<evidence type="ECO:0000259" key="5">
    <source>
        <dbReference type="PROSITE" id="PS51194"/>
    </source>
</evidence>
<keyword evidence="2" id="KW-0862">Zinc</keyword>
<dbReference type="PROSITE" id="PS50966">
    <property type="entry name" value="ZF_SWIM"/>
    <property type="match status" value="1"/>
</dbReference>
<evidence type="ECO:0000259" key="4">
    <source>
        <dbReference type="PROSITE" id="PS51192"/>
    </source>
</evidence>
<dbReference type="EMBL" id="AMEZ01000136">
    <property type="protein sequence ID" value="EKY22129.1"/>
    <property type="molecule type" value="Genomic_DNA"/>
</dbReference>
<comment type="caution">
    <text evidence="6">The sequence shown here is derived from an EMBL/GenBank/DDBJ whole genome shotgun (WGS) entry which is preliminary data.</text>
</comment>
<keyword evidence="2" id="KW-0479">Metal-binding</keyword>
<evidence type="ECO:0000313" key="6">
    <source>
        <dbReference type="EMBL" id="EKY22129.1"/>
    </source>
</evidence>
<dbReference type="GO" id="GO:0016787">
    <property type="term" value="F:hydrolase activity"/>
    <property type="evidence" value="ECO:0007669"/>
    <property type="project" value="UniProtKB-KW"/>
</dbReference>
<organism evidence="6 7">
    <name type="scientific">Clostridium celatum DSM 1785</name>
    <dbReference type="NCBI Taxonomy" id="545697"/>
    <lineage>
        <taxon>Bacteria</taxon>
        <taxon>Bacillati</taxon>
        <taxon>Bacillota</taxon>
        <taxon>Clostridia</taxon>
        <taxon>Eubacteriales</taxon>
        <taxon>Clostridiaceae</taxon>
        <taxon>Clostridium</taxon>
    </lineage>
</organism>
<dbReference type="Pfam" id="PF00176">
    <property type="entry name" value="SNF2-rel_dom"/>
    <property type="match status" value="1"/>
</dbReference>
<dbReference type="RefSeq" id="WP_005216436.1">
    <property type="nucleotide sequence ID" value="NZ_KB291716.1"/>
</dbReference>
<dbReference type="CDD" id="cd18793">
    <property type="entry name" value="SF2_C_SNF"/>
    <property type="match status" value="1"/>
</dbReference>
<dbReference type="InterPro" id="IPR049730">
    <property type="entry name" value="SNF2/RAD54-like_C"/>
</dbReference>
<dbReference type="InterPro" id="IPR014001">
    <property type="entry name" value="Helicase_ATP-bd"/>
</dbReference>
<dbReference type="SMART" id="SM00487">
    <property type="entry name" value="DEXDc"/>
    <property type="match status" value="1"/>
</dbReference>
<dbReference type="OrthoDB" id="9760715at2"/>
<sequence length="1083" mass="126938">MNIAQLNTIMIKNDANNRLKKGMRCYKENLVLDIKSIVDKEYESLDIYGKVMSESDIDVYNTNISFDLKNSTLIYTECSCEDFKKNCDFNSTYICKHIGASFYRFMEAVEDKIKLKKEEKYIVEKKNIEENVDYSEVLLKLLDDKNNNEKEKVNIQVNIERKEYRREKFYYEADFKIGVKKLYVVKSIFDFIEARKNKKSLEYGKEFIYNPDIHYFSEEDEELLNFVEEYVAFNETFQNEYQVHRVTNNTFGKGKTILISQSALKRFLSYFKNRTLTLNDGKEIKTVEVKKENLPIEFNVNEKNGDINITSNEDIPKALTYKGDVYLWEDKIYLPFEEQIKYYKGINDILTKEKNITFKGDKKQAVFNKVIPLLETISNKINIDEELKNNIIRENLNLEIYFDRERNKTWAEIKAIYGDVEFNILKGPKEDQYIIRDLNKEREIEKALNNLSFYREKEIFNFNGDDEKLYELLSSDLNELKEKATVFYSDRFKERKIYGANSLNASITEGSGNYLEFTFNIENVSEDEYRKIINAFKDNRKFFKLKDESFVDLRDEEVVKLLKLIDDLAEDTSIKSNNLKLHKSKAVFLNEAILKDNMNFINGKDIASHIANKIENLDSIDYDIPKDLNANLRDYQLTGFKWFKTLSYYEFGGILADEMGLGKTIQTIAFLLSEKGKRSIIVTPTSLIYNWKSEFEKFAPDLDIKIIHGNKEERAFTPEEAKKYDVLLTTYGTLRNDYDLYENITFDYCIIDEGQNIKNPLSQSSEVVKEIKAKVKFALTGTPIENNLLELWSLFDYIMPGYLYSRRKFQDKFMKRDKNTEDLKRLIKPFILRRLKTEVMSELPDKIEKRFLIEMTDEQKKVYKSYIDDIKVKMKEKDFTKDKITIFSYLTKLRQLTLDPSILVEGYKGGSGKIDVTVELIQEFIKNDHKILLFSQFTSVLDNLKKILETEGIEYFYLDGQTKASQRVELVNEFNNSNKTKVFLISLKAGGTGLNLTSADVVIHFDPWWNPAIEDQATDRAHRFGQKNVVEVIKLIAKGSIEEKIIKLQESKKEIINEVMNGNYTNGGFLSSLSSEEIKELFI</sequence>
<name>L1Q294_9CLOT</name>
<dbReference type="InterPro" id="IPR000330">
    <property type="entry name" value="SNF2_N"/>
</dbReference>
<dbReference type="HOGENOM" id="CLU_000315_21_1_9"/>
<evidence type="ECO:0000256" key="2">
    <source>
        <dbReference type="PROSITE-ProRule" id="PRU00325"/>
    </source>
</evidence>
<dbReference type="AlphaFoldDB" id="L1Q294"/>
<dbReference type="Gene3D" id="3.40.50.10810">
    <property type="entry name" value="Tandem AAA-ATPase domain"/>
    <property type="match status" value="1"/>
</dbReference>
<proteinExistence type="predicted"/>
<dbReference type="PATRIC" id="fig|545697.3.peg.3382"/>
<dbReference type="InterPro" id="IPR027417">
    <property type="entry name" value="P-loop_NTPase"/>
</dbReference>
<dbReference type="GO" id="GO:0008270">
    <property type="term" value="F:zinc ion binding"/>
    <property type="evidence" value="ECO:0007669"/>
    <property type="project" value="UniProtKB-KW"/>
</dbReference>
<feature type="domain" description="Helicase ATP-binding" evidence="4">
    <location>
        <begin position="644"/>
        <end position="801"/>
    </location>
</feature>
<keyword evidence="2" id="KW-0863">Zinc-finger</keyword>
<dbReference type="Pfam" id="PF08455">
    <property type="entry name" value="SNF2_assoc"/>
    <property type="match status" value="1"/>
</dbReference>
<dbReference type="InterPro" id="IPR001650">
    <property type="entry name" value="Helicase_C-like"/>
</dbReference>
<dbReference type="InterPro" id="IPR038718">
    <property type="entry name" value="SNF2-like_sf"/>
</dbReference>
<reference evidence="6 7" key="1">
    <citation type="submission" date="2012-05" db="EMBL/GenBank/DDBJ databases">
        <authorList>
            <person name="Weinstock G."/>
            <person name="Sodergren E."/>
            <person name="Lobos E.A."/>
            <person name="Fulton L."/>
            <person name="Fulton R."/>
            <person name="Courtney L."/>
            <person name="Fronick C."/>
            <person name="O'Laughlin M."/>
            <person name="Godfrey J."/>
            <person name="Wilson R.M."/>
            <person name="Miner T."/>
            <person name="Farmer C."/>
            <person name="Delehaunty K."/>
            <person name="Cordes M."/>
            <person name="Minx P."/>
            <person name="Tomlinson C."/>
            <person name="Chen J."/>
            <person name="Wollam A."/>
            <person name="Pepin K.H."/>
            <person name="Bhonagiri V."/>
            <person name="Zhang X."/>
            <person name="Suruliraj S."/>
            <person name="Warren W."/>
            <person name="Mitreva M."/>
            <person name="Mardis E.R."/>
            <person name="Wilson R.K."/>
        </authorList>
    </citation>
    <scope>NUCLEOTIDE SEQUENCE [LARGE SCALE GENOMIC DNA]</scope>
    <source>
        <strain evidence="6 7">DSM 1785</strain>
    </source>
</reference>
<dbReference type="PANTHER" id="PTHR10799">
    <property type="entry name" value="SNF2/RAD54 HELICASE FAMILY"/>
    <property type="match status" value="1"/>
</dbReference>
<dbReference type="eggNOG" id="COG0553">
    <property type="taxonomic scope" value="Bacteria"/>
</dbReference>
<dbReference type="Gene3D" id="3.40.50.300">
    <property type="entry name" value="P-loop containing nucleotide triphosphate hydrolases"/>
    <property type="match status" value="1"/>
</dbReference>